<dbReference type="RefSeq" id="WP_008055451.1">
    <property type="nucleotide sequence ID" value="NZ_FO818640.1"/>
</dbReference>
<name>A0A9P1KKJ3_9CYAN</name>
<dbReference type="PRINTS" id="PR00996">
    <property type="entry name" value="CHERMTFRASE"/>
</dbReference>
<protein>
    <recommendedName>
        <fullName evidence="2">protein-glutamate O-methyltransferase</fullName>
        <ecNumber evidence="2">2.1.1.80</ecNumber>
    </recommendedName>
</protein>
<evidence type="ECO:0000256" key="1">
    <source>
        <dbReference type="ARBA" id="ARBA00001541"/>
    </source>
</evidence>
<organism evidence="7 8">
    <name type="scientific">Limnospira indica PCC 8005</name>
    <dbReference type="NCBI Taxonomy" id="376219"/>
    <lineage>
        <taxon>Bacteria</taxon>
        <taxon>Bacillati</taxon>
        <taxon>Cyanobacteriota</taxon>
        <taxon>Cyanophyceae</taxon>
        <taxon>Oscillatoriophycideae</taxon>
        <taxon>Oscillatoriales</taxon>
        <taxon>Sirenicapillariaceae</taxon>
        <taxon>Limnospira</taxon>
    </lineage>
</organism>
<dbReference type="SUPFAM" id="SSF53335">
    <property type="entry name" value="S-adenosyl-L-methionine-dependent methyltransferases"/>
    <property type="match status" value="1"/>
</dbReference>
<dbReference type="Gene3D" id="1.10.155.10">
    <property type="entry name" value="Chemotaxis receptor methyltransferase CheR, N-terminal domain"/>
    <property type="match status" value="1"/>
</dbReference>
<dbReference type="InterPro" id="IPR000780">
    <property type="entry name" value="CheR_MeTrfase"/>
</dbReference>
<dbReference type="Pfam" id="PF01739">
    <property type="entry name" value="CheR"/>
    <property type="match status" value="1"/>
</dbReference>
<gene>
    <name evidence="7" type="primary">cheR1</name>
    <name evidence="7" type="ORF">ARTHRO_60573</name>
</gene>
<evidence type="ECO:0000313" key="7">
    <source>
        <dbReference type="EMBL" id="CDM97972.1"/>
    </source>
</evidence>
<dbReference type="InterPro" id="IPR022642">
    <property type="entry name" value="CheR_C"/>
</dbReference>
<evidence type="ECO:0000256" key="3">
    <source>
        <dbReference type="ARBA" id="ARBA00022603"/>
    </source>
</evidence>
<dbReference type="GO" id="GO:0008983">
    <property type="term" value="F:protein-glutamate O-methyltransferase activity"/>
    <property type="evidence" value="ECO:0007669"/>
    <property type="project" value="UniProtKB-EC"/>
</dbReference>
<keyword evidence="5" id="KW-0949">S-adenosyl-L-methionine</keyword>
<keyword evidence="4 7" id="KW-0808">Transferase</keyword>
<feature type="domain" description="CheR-type methyltransferase" evidence="6">
    <location>
        <begin position="3"/>
        <end position="290"/>
    </location>
</feature>
<dbReference type="AlphaFoldDB" id="A0A9P1KKJ3"/>
<dbReference type="Pfam" id="PF03705">
    <property type="entry name" value="CheR_N"/>
    <property type="match status" value="1"/>
</dbReference>
<dbReference type="InterPro" id="IPR050903">
    <property type="entry name" value="Bact_Chemotaxis_MeTrfase"/>
</dbReference>
<dbReference type="PANTHER" id="PTHR24422:SF10">
    <property type="entry name" value="CHEMOTAXIS PROTEIN METHYLTRANSFERASE 2"/>
    <property type="match status" value="1"/>
</dbReference>
<accession>A0A9P1KKJ3</accession>
<evidence type="ECO:0000256" key="5">
    <source>
        <dbReference type="ARBA" id="ARBA00022691"/>
    </source>
</evidence>
<reference evidence="7 8" key="1">
    <citation type="submission" date="2014-02" db="EMBL/GenBank/DDBJ databases">
        <authorList>
            <person name="Genoscope - CEA"/>
        </authorList>
    </citation>
    <scope>NUCLEOTIDE SEQUENCE [LARGE SCALE GENOMIC DNA]</scope>
    <source>
        <strain evidence="7 8">PCC 8005</strain>
    </source>
</reference>
<dbReference type="InterPro" id="IPR036804">
    <property type="entry name" value="CheR_N_sf"/>
</dbReference>
<dbReference type="SUPFAM" id="SSF47757">
    <property type="entry name" value="Chemotaxis receptor methyltransferase CheR, N-terminal domain"/>
    <property type="match status" value="1"/>
</dbReference>
<dbReference type="EMBL" id="FO818640">
    <property type="protein sequence ID" value="CDM97972.1"/>
    <property type="molecule type" value="Genomic_DNA"/>
</dbReference>
<evidence type="ECO:0000259" key="6">
    <source>
        <dbReference type="PROSITE" id="PS50123"/>
    </source>
</evidence>
<evidence type="ECO:0000256" key="2">
    <source>
        <dbReference type="ARBA" id="ARBA00012534"/>
    </source>
</evidence>
<dbReference type="Proteomes" id="UP000032946">
    <property type="component" value="Chromosome"/>
</dbReference>
<keyword evidence="3 7" id="KW-0489">Methyltransferase</keyword>
<dbReference type="InterPro" id="IPR029063">
    <property type="entry name" value="SAM-dependent_MTases_sf"/>
</dbReference>
<dbReference type="PROSITE" id="PS50123">
    <property type="entry name" value="CHER"/>
    <property type="match status" value="1"/>
</dbReference>
<evidence type="ECO:0000256" key="4">
    <source>
        <dbReference type="ARBA" id="ARBA00022679"/>
    </source>
</evidence>
<dbReference type="Gene3D" id="3.40.50.150">
    <property type="entry name" value="Vaccinia Virus protein VP39"/>
    <property type="match status" value="1"/>
</dbReference>
<dbReference type="EC" id="2.1.1.80" evidence="2"/>
<comment type="catalytic activity">
    <reaction evidence="1">
        <text>L-glutamyl-[protein] + S-adenosyl-L-methionine = [protein]-L-glutamate 5-O-methyl ester + S-adenosyl-L-homocysteine</text>
        <dbReference type="Rhea" id="RHEA:24452"/>
        <dbReference type="Rhea" id="RHEA-COMP:10208"/>
        <dbReference type="Rhea" id="RHEA-COMP:10311"/>
        <dbReference type="ChEBI" id="CHEBI:29973"/>
        <dbReference type="ChEBI" id="CHEBI:57856"/>
        <dbReference type="ChEBI" id="CHEBI:59789"/>
        <dbReference type="ChEBI" id="CHEBI:82795"/>
        <dbReference type="EC" id="2.1.1.80"/>
    </reaction>
</comment>
<dbReference type="PANTHER" id="PTHR24422">
    <property type="entry name" value="CHEMOTAXIS PROTEIN METHYLTRANSFERASE"/>
    <property type="match status" value="1"/>
</dbReference>
<evidence type="ECO:0000313" key="8">
    <source>
        <dbReference type="Proteomes" id="UP000032946"/>
    </source>
</evidence>
<proteinExistence type="predicted"/>
<sequence length="290" mass="34041">MSFRPDSLELSESTFIILRDLIHDRTGLYYESSKRDLLADKVYPRLVDKNFDSFLDYYYLLKYDPDADGEWKCLMDALSVSETFFWREFDQIRVMVDVLLPSLIDKYKAGSPSHDWPMCRPIQIWCAACSTGEEPISIAMALQEAGWFDKLPINIYGSDASPRAINKAKEGLYRQYSFRAIPPKIQDKYFDKEGDNWRIKPSIHKRITWQVANITSPQEIANFRNINFIFCRNVFIYFSDKSIQKTVKLFSERMAESGYLFISASESLLKFETDFKLIDIRQAFAYQKKR</sequence>
<keyword evidence="8" id="KW-1185">Reference proteome</keyword>
<dbReference type="InterPro" id="IPR022641">
    <property type="entry name" value="CheR_N"/>
</dbReference>
<dbReference type="SMART" id="SM00138">
    <property type="entry name" value="MeTrc"/>
    <property type="match status" value="1"/>
</dbReference>
<dbReference type="GO" id="GO:0032259">
    <property type="term" value="P:methylation"/>
    <property type="evidence" value="ECO:0007669"/>
    <property type="project" value="UniProtKB-KW"/>
</dbReference>